<dbReference type="InParanoid" id="A0A0V0QLN2"/>
<accession>A0A0V0QLN2</accession>
<evidence type="ECO:0000313" key="3">
    <source>
        <dbReference type="Proteomes" id="UP000054937"/>
    </source>
</evidence>
<dbReference type="EMBL" id="LDAU01000151">
    <property type="protein sequence ID" value="KRX02896.1"/>
    <property type="molecule type" value="Genomic_DNA"/>
</dbReference>
<reference evidence="2 3" key="1">
    <citation type="journal article" date="2015" name="Sci. Rep.">
        <title>Genome of the facultative scuticociliatosis pathogen Pseudocohnilembus persalinus provides insight into its virulence through horizontal gene transfer.</title>
        <authorList>
            <person name="Xiong J."/>
            <person name="Wang G."/>
            <person name="Cheng J."/>
            <person name="Tian M."/>
            <person name="Pan X."/>
            <person name="Warren A."/>
            <person name="Jiang C."/>
            <person name="Yuan D."/>
            <person name="Miao W."/>
        </authorList>
    </citation>
    <scope>NUCLEOTIDE SEQUENCE [LARGE SCALE GENOMIC DNA]</scope>
    <source>
        <strain evidence="2">36N120E</strain>
    </source>
</reference>
<comment type="caution">
    <text evidence="2">The sequence shown here is derived from an EMBL/GenBank/DDBJ whole genome shotgun (WGS) entry which is preliminary data.</text>
</comment>
<dbReference type="Proteomes" id="UP000054937">
    <property type="component" value="Unassembled WGS sequence"/>
</dbReference>
<dbReference type="PANTHER" id="PTHR40429:SF1">
    <property type="entry name" value="FLAGELLAR ASSOCIATED PROTEIN"/>
    <property type="match status" value="1"/>
</dbReference>
<dbReference type="AlphaFoldDB" id="A0A0V0QLN2"/>
<evidence type="ECO:0000256" key="1">
    <source>
        <dbReference type="SAM" id="MobiDB-lite"/>
    </source>
</evidence>
<name>A0A0V0QLN2_PSEPJ</name>
<evidence type="ECO:0000313" key="2">
    <source>
        <dbReference type="EMBL" id="KRX02896.1"/>
    </source>
</evidence>
<gene>
    <name evidence="2" type="ORF">PPERSA_04099</name>
</gene>
<feature type="compositionally biased region" description="Low complexity" evidence="1">
    <location>
        <begin position="1"/>
        <end position="17"/>
    </location>
</feature>
<sequence>MSVSTKKLNNKQVNLNQSLDEESQNKQIQKAFTHQDLLKFDNPSRFNTIGGDGGISTLPKSPHYPFSQADRNQYKKQYVSKNLSIDFKGAYSPGPAYNLRDIDSKYKYKNQNATLFSGAAKQSILVKKPYEYYLREDNDFSPDQALNNLKQNLPKATIGTASRFESELSQKYKSTPGAQYDIKMQSMSPSYSLGQKRNVKGQSALLTLAQTPKAVGPGSYIIGKGKQSRDLLAPSYSLPKQERFRYGQSLIKHETYSNVRSLGKQVDSKFKNSPGFSISKTQKALAFQIIQKNNTNLQNTYGTDLNQKSALQQQNQLPEENQIKYQHIQQQPEKIFINNTDKQQDDYDKQAYIQKQDAENQKHEQNDGESLIIQDVQYEEYKNCMNQQCQKRLHCNQESSKQNKKCQNWLICFSKSKSCLDWSQQIENFDGESDGEVLIPNILLSQCVNECSYDGITEVKSVMDCTLSCAGCELPDYSDFSQIFKFNNWAILFIILIILQDF</sequence>
<dbReference type="PANTHER" id="PTHR40429">
    <property type="entry name" value="FLAGELLAR ASSOCIATED PROTEIN"/>
    <property type="match status" value="1"/>
</dbReference>
<keyword evidence="3" id="KW-1185">Reference proteome</keyword>
<feature type="region of interest" description="Disordered" evidence="1">
    <location>
        <begin position="1"/>
        <end position="26"/>
    </location>
</feature>
<proteinExistence type="predicted"/>
<organism evidence="2 3">
    <name type="scientific">Pseudocohnilembus persalinus</name>
    <name type="common">Ciliate</name>
    <dbReference type="NCBI Taxonomy" id="266149"/>
    <lineage>
        <taxon>Eukaryota</taxon>
        <taxon>Sar</taxon>
        <taxon>Alveolata</taxon>
        <taxon>Ciliophora</taxon>
        <taxon>Intramacronucleata</taxon>
        <taxon>Oligohymenophorea</taxon>
        <taxon>Scuticociliatia</taxon>
        <taxon>Philasterida</taxon>
        <taxon>Pseudocohnilembidae</taxon>
        <taxon>Pseudocohnilembus</taxon>
    </lineage>
</organism>
<protein>
    <submittedName>
        <fullName evidence="2">Uncharacterized protein</fullName>
    </submittedName>
</protein>